<proteinExistence type="predicted"/>
<dbReference type="InterPro" id="IPR011990">
    <property type="entry name" value="TPR-like_helical_dom_sf"/>
</dbReference>
<protein>
    <submittedName>
        <fullName evidence="2">Tat pathway signal protein</fullName>
    </submittedName>
</protein>
<evidence type="ECO:0000313" key="2">
    <source>
        <dbReference type="EMBL" id="GAA2071908.1"/>
    </source>
</evidence>
<gene>
    <name evidence="2" type="ORF">GCM10009801_24040</name>
</gene>
<comment type="caution">
    <text evidence="2">The sequence shown here is derived from an EMBL/GenBank/DDBJ whole genome shotgun (WGS) entry which is preliminary data.</text>
</comment>
<organism evidence="2 3">
    <name type="scientific">Streptomyces albiaxialis</name>
    <dbReference type="NCBI Taxonomy" id="329523"/>
    <lineage>
        <taxon>Bacteria</taxon>
        <taxon>Bacillati</taxon>
        <taxon>Actinomycetota</taxon>
        <taxon>Actinomycetes</taxon>
        <taxon>Kitasatosporales</taxon>
        <taxon>Streptomycetaceae</taxon>
        <taxon>Streptomyces</taxon>
    </lineage>
</organism>
<dbReference type="SUPFAM" id="SSF48452">
    <property type="entry name" value="TPR-like"/>
    <property type="match status" value="1"/>
</dbReference>
<evidence type="ECO:0000256" key="1">
    <source>
        <dbReference type="SAM" id="MobiDB-lite"/>
    </source>
</evidence>
<accession>A0ABP5HG38</accession>
<sequence length="517" mass="54785">MCPADPTSAQAPHRTRARNRPANHTLRALLEETEWTQAAFAHAITRVGAEVGIHLRYDRTSVAHWLRGSRPDPRVQRLIAEALSRRLGRPVTVAELGMRSARTAAGQRDRRGQRPHRAPRGAPSDDEGAEGGDPSGPAAPVHPADRLTALTAPVVPAPRADAPPPAPYRLRLLSEPAQQPRPARSPLPSRAGRGRGQPAATGVPGARPPGEGEVASVHEHARFFALQADRHGGGHIRTSLAAYLSGLVRTLRSGGDSAHHRGMLAGAARLSFLLARVYADEGRHGLAQRAFLTAAELAAEGDDPEGVALARRALSSQAHQLGHPRESLALAEAACGAAPAGADPSARAFLYAGLAVARAGLGDRERAMDALRSAEHQLARAPADLTTGPRSPGGEPVGSYQDAALLYQSSQVRAALGDRSGAIGDLRSSLRSRPAAERRSRALCQAELAELLLSCGRLEEACGSWKGFLEDCALVRSGRVREARARMPALLRPYARERCVQSLLAHTNPLASGARFD</sequence>
<feature type="region of interest" description="Disordered" evidence="1">
    <location>
        <begin position="173"/>
        <end position="214"/>
    </location>
</feature>
<name>A0ABP5HG38_9ACTN</name>
<dbReference type="Proteomes" id="UP001500016">
    <property type="component" value="Unassembled WGS sequence"/>
</dbReference>
<reference evidence="3" key="1">
    <citation type="journal article" date="2019" name="Int. J. Syst. Evol. Microbiol.">
        <title>The Global Catalogue of Microorganisms (GCM) 10K type strain sequencing project: providing services to taxonomists for standard genome sequencing and annotation.</title>
        <authorList>
            <consortium name="The Broad Institute Genomics Platform"/>
            <consortium name="The Broad Institute Genome Sequencing Center for Infectious Disease"/>
            <person name="Wu L."/>
            <person name="Ma J."/>
        </authorList>
    </citation>
    <scope>NUCLEOTIDE SEQUENCE [LARGE SCALE GENOMIC DNA]</scope>
    <source>
        <strain evidence="3">JCM 15478</strain>
    </source>
</reference>
<feature type="region of interest" description="Disordered" evidence="1">
    <location>
        <begin position="1"/>
        <end position="20"/>
    </location>
</feature>
<dbReference type="Gene3D" id="1.25.40.10">
    <property type="entry name" value="Tetratricopeptide repeat domain"/>
    <property type="match status" value="1"/>
</dbReference>
<keyword evidence="3" id="KW-1185">Reference proteome</keyword>
<dbReference type="EMBL" id="BAAAPE010000007">
    <property type="protein sequence ID" value="GAA2071908.1"/>
    <property type="molecule type" value="Genomic_DNA"/>
</dbReference>
<feature type="compositionally biased region" description="Low complexity" evidence="1">
    <location>
        <begin position="176"/>
        <end position="191"/>
    </location>
</feature>
<dbReference type="RefSeq" id="WP_344527016.1">
    <property type="nucleotide sequence ID" value="NZ_BAAAPE010000007.1"/>
</dbReference>
<feature type="region of interest" description="Disordered" evidence="1">
    <location>
        <begin position="94"/>
        <end position="143"/>
    </location>
</feature>
<evidence type="ECO:0000313" key="3">
    <source>
        <dbReference type="Proteomes" id="UP001500016"/>
    </source>
</evidence>